<dbReference type="Pfam" id="PF04548">
    <property type="entry name" value="AIG1"/>
    <property type="match status" value="1"/>
</dbReference>
<accession>A0A498P4E9</accession>
<comment type="similarity">
    <text evidence="1">Belongs to the TRAFAC class TrmE-Era-EngA-EngB-Septin-like GTPase superfamily. AIG1/Toc34/Toc159-like paraseptin GTPase family. IAN subfamily.</text>
</comment>
<dbReference type="InterPro" id="IPR045058">
    <property type="entry name" value="GIMA/IAN/Toc"/>
</dbReference>
<keyword evidence="2" id="KW-0547">Nucleotide-binding</keyword>
<evidence type="ECO:0000256" key="1">
    <source>
        <dbReference type="ARBA" id="ARBA00008535"/>
    </source>
</evidence>
<evidence type="ECO:0000256" key="3">
    <source>
        <dbReference type="ARBA" id="ARBA00023134"/>
    </source>
</evidence>
<feature type="region of interest" description="Disordered" evidence="4">
    <location>
        <begin position="1"/>
        <end position="97"/>
    </location>
</feature>
<dbReference type="STRING" id="84645.A0A498P4E9"/>
<feature type="compositionally biased region" description="Acidic residues" evidence="4">
    <location>
        <begin position="82"/>
        <end position="93"/>
    </location>
</feature>
<evidence type="ECO:0000313" key="6">
    <source>
        <dbReference type="EMBL" id="RXN38307.1"/>
    </source>
</evidence>
<organism evidence="6 7">
    <name type="scientific">Labeo rohita</name>
    <name type="common">Indian major carp</name>
    <name type="synonym">Cyprinus rohita</name>
    <dbReference type="NCBI Taxonomy" id="84645"/>
    <lineage>
        <taxon>Eukaryota</taxon>
        <taxon>Metazoa</taxon>
        <taxon>Chordata</taxon>
        <taxon>Craniata</taxon>
        <taxon>Vertebrata</taxon>
        <taxon>Euteleostomi</taxon>
        <taxon>Actinopterygii</taxon>
        <taxon>Neopterygii</taxon>
        <taxon>Teleostei</taxon>
        <taxon>Ostariophysi</taxon>
        <taxon>Cypriniformes</taxon>
        <taxon>Cyprinidae</taxon>
        <taxon>Labeoninae</taxon>
        <taxon>Labeonini</taxon>
        <taxon>Labeo</taxon>
    </lineage>
</organism>
<evidence type="ECO:0000313" key="7">
    <source>
        <dbReference type="Proteomes" id="UP000290572"/>
    </source>
</evidence>
<evidence type="ECO:0000256" key="4">
    <source>
        <dbReference type="SAM" id="MobiDB-lite"/>
    </source>
</evidence>
<gene>
    <name evidence="6" type="ORF">ROHU_001235</name>
</gene>
<dbReference type="InterPro" id="IPR027417">
    <property type="entry name" value="P-loop_NTPase"/>
</dbReference>
<dbReference type="AlphaFoldDB" id="A0A498P4E9"/>
<sequence length="270" mass="30705">MKPPSTKTEWRPPQLNQRREKTHVPSNKMTDPNLDNILGASPETDCFPFIEGQNSKEDINQTQHMSNLEPGAEASSSKPDGEADISESPELCDSDSSVKSIDSVFPNLTIVLTGNTSAVHFGQENILLKENVEISRIVQMKISKYHVSVINMTGLHADELYPSSVDCIGQLVNEKINAFIYVVRMDQLTDADKMGLEWLQRAFGDNVLQFVMILFTYERKEECDTIKDDMEKTPLSELLEKCGRRYHICSKRMNDQSEIKKQMKKKDEKD</sequence>
<evidence type="ECO:0000259" key="5">
    <source>
        <dbReference type="Pfam" id="PF04548"/>
    </source>
</evidence>
<reference evidence="6 7" key="1">
    <citation type="submission" date="2018-03" db="EMBL/GenBank/DDBJ databases">
        <title>Draft genome sequence of Rohu Carp (Labeo rohita).</title>
        <authorList>
            <person name="Das P."/>
            <person name="Kushwaha B."/>
            <person name="Joshi C.G."/>
            <person name="Kumar D."/>
            <person name="Nagpure N.S."/>
            <person name="Sahoo L."/>
            <person name="Das S.P."/>
            <person name="Bit A."/>
            <person name="Patnaik S."/>
            <person name="Meher P.K."/>
            <person name="Jayasankar P."/>
            <person name="Koringa P.G."/>
            <person name="Patel N.V."/>
            <person name="Hinsu A.T."/>
            <person name="Kumar R."/>
            <person name="Pandey M."/>
            <person name="Agarwal S."/>
            <person name="Srivastava S."/>
            <person name="Singh M."/>
            <person name="Iquebal M.A."/>
            <person name="Jaiswal S."/>
            <person name="Angadi U.B."/>
            <person name="Kumar N."/>
            <person name="Raza M."/>
            <person name="Shah T.M."/>
            <person name="Rai A."/>
            <person name="Jena J.K."/>
        </authorList>
    </citation>
    <scope>NUCLEOTIDE SEQUENCE [LARGE SCALE GENOMIC DNA]</scope>
    <source>
        <strain evidence="6">DASCIFA01</strain>
        <tissue evidence="6">Testis</tissue>
    </source>
</reference>
<dbReference type="GO" id="GO:0005525">
    <property type="term" value="F:GTP binding"/>
    <property type="evidence" value="ECO:0007669"/>
    <property type="project" value="UniProtKB-KW"/>
</dbReference>
<comment type="caution">
    <text evidence="6">The sequence shown here is derived from an EMBL/GenBank/DDBJ whole genome shotgun (WGS) entry which is preliminary data.</text>
</comment>
<name>A0A498P4E9_LABRO</name>
<dbReference type="PANTHER" id="PTHR10903">
    <property type="entry name" value="GTPASE, IMAP FAMILY MEMBER-RELATED"/>
    <property type="match status" value="1"/>
</dbReference>
<evidence type="ECO:0000256" key="2">
    <source>
        <dbReference type="ARBA" id="ARBA00022741"/>
    </source>
</evidence>
<dbReference type="PANTHER" id="PTHR10903:SF188">
    <property type="entry name" value="GTPASE IMAP FAMILY MEMBER 2-LIKE-RELATED"/>
    <property type="match status" value="1"/>
</dbReference>
<protein>
    <submittedName>
        <fullName evidence="6">Interferon-induced very large GTPase 1-like protein</fullName>
    </submittedName>
</protein>
<keyword evidence="3" id="KW-0342">GTP-binding</keyword>
<dbReference type="InterPro" id="IPR006703">
    <property type="entry name" value="G_AIG1"/>
</dbReference>
<keyword evidence="7" id="KW-1185">Reference proteome</keyword>
<feature type="domain" description="AIG1-type G" evidence="5">
    <location>
        <begin position="156"/>
        <end position="265"/>
    </location>
</feature>
<dbReference type="Proteomes" id="UP000290572">
    <property type="component" value="Unassembled WGS sequence"/>
</dbReference>
<proteinExistence type="inferred from homology"/>
<dbReference type="Gene3D" id="3.40.50.300">
    <property type="entry name" value="P-loop containing nucleotide triphosphate hydrolases"/>
    <property type="match status" value="1"/>
</dbReference>
<dbReference type="EMBL" id="QBIY01004952">
    <property type="protein sequence ID" value="RXN38307.1"/>
    <property type="molecule type" value="Genomic_DNA"/>
</dbReference>